<evidence type="ECO:0000313" key="10">
    <source>
        <dbReference type="EMBL" id="GMG40659.1"/>
    </source>
</evidence>
<feature type="compositionally biased region" description="Polar residues" evidence="9">
    <location>
        <begin position="479"/>
        <end position="491"/>
    </location>
</feature>
<dbReference type="InterPro" id="IPR001680">
    <property type="entry name" value="WD40_rpt"/>
</dbReference>
<dbReference type="SMART" id="SM00320">
    <property type="entry name" value="WD40"/>
    <property type="match status" value="2"/>
</dbReference>
<name>A0A9W6Z1K0_AMBMO</name>
<evidence type="ECO:0000256" key="8">
    <source>
        <dbReference type="ARBA" id="ARBA00037813"/>
    </source>
</evidence>
<reference evidence="10" key="1">
    <citation type="submission" date="2023-04" db="EMBL/GenBank/DDBJ databases">
        <title>Ambrosiozyma monospora NBRC 1965.</title>
        <authorList>
            <person name="Ichikawa N."/>
            <person name="Sato H."/>
            <person name="Tonouchi N."/>
        </authorList>
    </citation>
    <scope>NUCLEOTIDE SEQUENCE</scope>
    <source>
        <strain evidence="10">NBRC 1965</strain>
    </source>
</reference>
<accession>A0A9W6Z1K0</accession>
<dbReference type="Gene3D" id="2.130.10.10">
    <property type="entry name" value="YVTN repeat-like/Quinoprotein amine dehydrogenase"/>
    <property type="match status" value="1"/>
</dbReference>
<dbReference type="GO" id="GO:0012505">
    <property type="term" value="C:endomembrane system"/>
    <property type="evidence" value="ECO:0007669"/>
    <property type="project" value="UniProtKB-SubCell"/>
</dbReference>
<keyword evidence="3" id="KW-0926">Vacuole</keyword>
<evidence type="ECO:0000256" key="7">
    <source>
        <dbReference type="ARBA" id="ARBA00025740"/>
    </source>
</evidence>
<dbReference type="InterPro" id="IPR036322">
    <property type="entry name" value="WD40_repeat_dom_sf"/>
</dbReference>
<gene>
    <name evidence="10" type="ORF">Amon01_000638200</name>
</gene>
<comment type="caution">
    <text evidence="10">The sequence shown here is derived from an EMBL/GenBank/DDBJ whole genome shotgun (WGS) entry which is preliminary data.</text>
</comment>
<dbReference type="InterPro" id="IPR048720">
    <property type="entry name" value="PROPPIN"/>
</dbReference>
<proteinExistence type="inferred from homology"/>
<protein>
    <submittedName>
        <fullName evidence="10">Unnamed protein product</fullName>
    </submittedName>
</protein>
<feature type="compositionally biased region" description="Low complexity" evidence="9">
    <location>
        <begin position="165"/>
        <end position="190"/>
    </location>
</feature>
<dbReference type="InterPro" id="IPR015943">
    <property type="entry name" value="WD40/YVTN_repeat-like_dom_sf"/>
</dbReference>
<feature type="region of interest" description="Disordered" evidence="9">
    <location>
        <begin position="479"/>
        <end position="527"/>
    </location>
</feature>
<dbReference type="AlphaFoldDB" id="A0A9W6Z1K0"/>
<feature type="compositionally biased region" description="Low complexity" evidence="9">
    <location>
        <begin position="316"/>
        <end position="331"/>
    </location>
</feature>
<keyword evidence="5" id="KW-0677">Repeat</keyword>
<evidence type="ECO:0000313" key="11">
    <source>
        <dbReference type="Proteomes" id="UP001165063"/>
    </source>
</evidence>
<dbReference type="Proteomes" id="UP001165063">
    <property type="component" value="Unassembled WGS sequence"/>
</dbReference>
<comment type="subcellular location">
    <subcellularLocation>
        <location evidence="1">Endomembrane system</location>
        <topology evidence="1">Peripheral membrane protein</topology>
    </subcellularLocation>
    <subcellularLocation>
        <location evidence="8">Vacuole membrane</location>
    </subcellularLocation>
</comment>
<keyword evidence="4" id="KW-0853">WD repeat</keyword>
<keyword evidence="11" id="KW-1185">Reference proteome</keyword>
<keyword evidence="2" id="KW-0813">Transport</keyword>
<dbReference type="EMBL" id="BSXU01004046">
    <property type="protein sequence ID" value="GMG40659.1"/>
    <property type="molecule type" value="Genomic_DNA"/>
</dbReference>
<evidence type="ECO:0000256" key="4">
    <source>
        <dbReference type="ARBA" id="ARBA00022574"/>
    </source>
</evidence>
<evidence type="ECO:0000256" key="9">
    <source>
        <dbReference type="SAM" id="MobiDB-lite"/>
    </source>
</evidence>
<sequence>MVMVQYLSPIKALAFNQDYSCLAVGYDSKYKVFNSEPFGDCFNKDDDGGASKMEMLFATSLMAVVGLGDKPSNSTRKLKIINTKRKSVICELSFPTSVLYVKLNRKRLIVALINQVFIYDVSCMKLLHTIESDTTSMGQVVADLCSNDDSILAFSLANSNINNGGSPSIHSTGDNNNSASSNINNNSNGGSEDHTAGGATGVNLNSNVRLGSVVLFDALNIQPINQIDCHKSPLQKIALSKDGKLLATCSTKGTIIRVFHTKNGKKVHEFRRGSYNAKISSLCFNLDNTILSCSSNTGTVHFFKLDSRLKNTLLYSDQSGSQSRSQSRSQSPTLAQETQQQNGEHQTDNSAETSSSQTETQNALLVPETIITDEENLEINKLINNAQSKSGKSKSATTSTKYTHLLRSTGGSLKKSLWNYSKNYLLPAQINSMLEPKRDFAYIKLHKEVDSVVAVVENLCYVATFDGDFLVYSLPPSNGTRRSSLNRSNFTGSGDDDDDGDGEGGSGSGVKRQRSASGGSGSGGDSANCVLLKQYRLIE</sequence>
<evidence type="ECO:0000256" key="5">
    <source>
        <dbReference type="ARBA" id="ARBA00022737"/>
    </source>
</evidence>
<dbReference type="GO" id="GO:0015031">
    <property type="term" value="P:protein transport"/>
    <property type="evidence" value="ECO:0007669"/>
    <property type="project" value="UniProtKB-KW"/>
</dbReference>
<dbReference type="SUPFAM" id="SSF50978">
    <property type="entry name" value="WD40 repeat-like"/>
    <property type="match status" value="1"/>
</dbReference>
<evidence type="ECO:0000256" key="1">
    <source>
        <dbReference type="ARBA" id="ARBA00004184"/>
    </source>
</evidence>
<feature type="compositionally biased region" description="Low complexity" evidence="9">
    <location>
        <begin position="349"/>
        <end position="363"/>
    </location>
</feature>
<dbReference type="PANTHER" id="PTHR11227">
    <property type="entry name" value="WD-REPEAT PROTEIN INTERACTING WITH PHOSPHOINOSIDES WIPI -RELATED"/>
    <property type="match status" value="1"/>
</dbReference>
<keyword evidence="6" id="KW-0653">Protein transport</keyword>
<dbReference type="OrthoDB" id="1667587at2759"/>
<dbReference type="GO" id="GO:0005774">
    <property type="term" value="C:vacuolar membrane"/>
    <property type="evidence" value="ECO:0007669"/>
    <property type="project" value="UniProtKB-SubCell"/>
</dbReference>
<feature type="compositionally biased region" description="Polar residues" evidence="9">
    <location>
        <begin position="332"/>
        <end position="344"/>
    </location>
</feature>
<evidence type="ECO:0000256" key="6">
    <source>
        <dbReference type="ARBA" id="ARBA00022927"/>
    </source>
</evidence>
<evidence type="ECO:0000256" key="3">
    <source>
        <dbReference type="ARBA" id="ARBA00022554"/>
    </source>
</evidence>
<feature type="region of interest" description="Disordered" evidence="9">
    <location>
        <begin position="316"/>
        <end position="365"/>
    </location>
</feature>
<evidence type="ECO:0000256" key="2">
    <source>
        <dbReference type="ARBA" id="ARBA00022448"/>
    </source>
</evidence>
<comment type="similarity">
    <text evidence="7">Belongs to the WD repeat PROPPIN family.</text>
</comment>
<feature type="region of interest" description="Disordered" evidence="9">
    <location>
        <begin position="165"/>
        <end position="198"/>
    </location>
</feature>
<organism evidence="10 11">
    <name type="scientific">Ambrosiozyma monospora</name>
    <name type="common">Yeast</name>
    <name type="synonym">Endomycopsis monosporus</name>
    <dbReference type="NCBI Taxonomy" id="43982"/>
    <lineage>
        <taxon>Eukaryota</taxon>
        <taxon>Fungi</taxon>
        <taxon>Dikarya</taxon>
        <taxon>Ascomycota</taxon>
        <taxon>Saccharomycotina</taxon>
        <taxon>Pichiomycetes</taxon>
        <taxon>Pichiales</taxon>
        <taxon>Pichiaceae</taxon>
        <taxon>Ambrosiozyma</taxon>
    </lineage>
</organism>
<dbReference type="Pfam" id="PF21032">
    <property type="entry name" value="PROPPIN"/>
    <property type="match status" value="2"/>
</dbReference>